<keyword evidence="2" id="KW-1185">Reference proteome</keyword>
<dbReference type="Proteomes" id="UP001565200">
    <property type="component" value="Unassembled WGS sequence"/>
</dbReference>
<evidence type="ECO:0008006" key="3">
    <source>
        <dbReference type="Google" id="ProtNLM"/>
    </source>
</evidence>
<protein>
    <recommendedName>
        <fullName evidence="3">O-methyltransferase</fullName>
    </recommendedName>
</protein>
<reference evidence="1 2" key="1">
    <citation type="submission" date="2024-03" db="EMBL/GenBank/DDBJ databases">
        <title>Mouse gut bacterial collection (mGBC) of GemPharmatech.</title>
        <authorList>
            <person name="He Y."/>
            <person name="Dong L."/>
            <person name="Wu D."/>
            <person name="Gao X."/>
            <person name="Lin Z."/>
        </authorList>
    </citation>
    <scope>NUCLEOTIDE SEQUENCE [LARGE SCALE GENOMIC DNA]</scope>
    <source>
        <strain evidence="1 2">54-13</strain>
    </source>
</reference>
<evidence type="ECO:0000313" key="1">
    <source>
        <dbReference type="EMBL" id="MEY8245724.1"/>
    </source>
</evidence>
<sequence>MKPLRLYMNSLSRYKRSKGFGIHSPFAYRFITRVLHERLPYYAYSEIMLRRHMSLNLARNIARHPRVISMKNAKLLFRIANFFNPAAILQIGTSYGVSTTALLDVSSGSGLVIYPGLSAHPDVYDKVTHRYGNRITPCGSIAEATSTYFDMLSDDKSPFILINSIDSEDEKDRLHSFVLDMLGRNGTVILRNLTKSRLIADLLSSLDGALDHGMTFTNGNIAVIVGYSHLPRQSFLLWY</sequence>
<name>A0ABV4D068_9BACT</name>
<accession>A0ABV4D068</accession>
<proteinExistence type="predicted"/>
<dbReference type="Gene3D" id="3.40.50.150">
    <property type="entry name" value="Vaccinia Virus protein VP39"/>
    <property type="match status" value="1"/>
</dbReference>
<evidence type="ECO:0000313" key="2">
    <source>
        <dbReference type="Proteomes" id="UP001565200"/>
    </source>
</evidence>
<comment type="caution">
    <text evidence="1">The sequence shown here is derived from an EMBL/GenBank/DDBJ whole genome shotgun (WGS) entry which is preliminary data.</text>
</comment>
<dbReference type="EMBL" id="JBCLPP010000022">
    <property type="protein sequence ID" value="MEY8245724.1"/>
    <property type="molecule type" value="Genomic_DNA"/>
</dbReference>
<organism evidence="1 2">
    <name type="scientific">Heminiphilus faecis</name>
    <dbReference type="NCBI Taxonomy" id="2601703"/>
    <lineage>
        <taxon>Bacteria</taxon>
        <taxon>Pseudomonadati</taxon>
        <taxon>Bacteroidota</taxon>
        <taxon>Bacteroidia</taxon>
        <taxon>Bacteroidales</taxon>
        <taxon>Muribaculaceae</taxon>
        <taxon>Heminiphilus</taxon>
    </lineage>
</organism>
<dbReference type="RefSeq" id="WP_147438683.1">
    <property type="nucleotide sequence ID" value="NZ_JBCLPP010000022.1"/>
</dbReference>
<gene>
    <name evidence="1" type="ORF">AAK873_08885</name>
</gene>
<dbReference type="InterPro" id="IPR029063">
    <property type="entry name" value="SAM-dependent_MTases_sf"/>
</dbReference>